<evidence type="ECO:0000313" key="2">
    <source>
        <dbReference type="Proteomes" id="UP000005237"/>
    </source>
</evidence>
<dbReference type="AlphaFoldDB" id="A0A8R1EWZ4"/>
<reference evidence="1" key="2">
    <citation type="submission" date="2022-06" db="UniProtKB">
        <authorList>
            <consortium name="EnsemblMetazoa"/>
        </authorList>
    </citation>
    <scope>IDENTIFICATION</scope>
    <source>
        <strain evidence="1">DF5081</strain>
    </source>
</reference>
<dbReference type="Proteomes" id="UP000005237">
    <property type="component" value="Unassembled WGS sequence"/>
</dbReference>
<sequence>MQNQEPSVLFEWPTFLTHIHQCILLTGGLHPIRFSSSSLPSTPKFLLEQFRVPVLVTASRRLADQILSSFQPASV</sequence>
<organism evidence="1 2">
    <name type="scientific">Caenorhabditis japonica</name>
    <dbReference type="NCBI Taxonomy" id="281687"/>
    <lineage>
        <taxon>Eukaryota</taxon>
        <taxon>Metazoa</taxon>
        <taxon>Ecdysozoa</taxon>
        <taxon>Nematoda</taxon>
        <taxon>Chromadorea</taxon>
        <taxon>Rhabditida</taxon>
        <taxon>Rhabditina</taxon>
        <taxon>Rhabditomorpha</taxon>
        <taxon>Rhabditoidea</taxon>
        <taxon>Rhabditidae</taxon>
        <taxon>Peloderinae</taxon>
        <taxon>Caenorhabditis</taxon>
    </lineage>
</organism>
<keyword evidence="2" id="KW-1185">Reference proteome</keyword>
<accession>A0A8R1EWZ4</accession>
<name>A0A8R1EWZ4_CAEJA</name>
<proteinExistence type="predicted"/>
<reference evidence="2" key="1">
    <citation type="submission" date="2010-08" db="EMBL/GenBank/DDBJ databases">
        <authorList>
            <consortium name="Caenorhabditis japonica Sequencing Consortium"/>
            <person name="Wilson R.K."/>
        </authorList>
    </citation>
    <scope>NUCLEOTIDE SEQUENCE [LARGE SCALE GENOMIC DNA]</scope>
    <source>
        <strain evidence="2">DF5081</strain>
    </source>
</reference>
<evidence type="ECO:0000313" key="1">
    <source>
        <dbReference type="EnsemblMetazoa" id="CJA43018.1"/>
    </source>
</evidence>
<protein>
    <submittedName>
        <fullName evidence="1">Uncharacterized protein</fullName>
    </submittedName>
</protein>
<dbReference type="EnsemblMetazoa" id="CJA43018.1">
    <property type="protein sequence ID" value="CJA43018.1"/>
    <property type="gene ID" value="WBGene00218866"/>
</dbReference>